<reference evidence="1" key="1">
    <citation type="submission" date="2023-10" db="EMBL/GenBank/DDBJ databases">
        <title>Genome assembly of Pristionchus species.</title>
        <authorList>
            <person name="Yoshida K."/>
            <person name="Sommer R.J."/>
        </authorList>
    </citation>
    <scope>NUCLEOTIDE SEQUENCE</scope>
    <source>
        <strain evidence="1">RS0144</strain>
    </source>
</reference>
<dbReference type="Proteomes" id="UP001432027">
    <property type="component" value="Unassembled WGS sequence"/>
</dbReference>
<protein>
    <submittedName>
        <fullName evidence="1">Uncharacterized protein</fullName>
    </submittedName>
</protein>
<dbReference type="AlphaFoldDB" id="A0AAV5U8D5"/>
<sequence>TMAAPGRVLEGLPSNDEVAAERLTHVPLAFRHYDTNEEFRFVLKQMAVRYANNDSKMNVINYLLTLFRSVEGNARLRGIISTMNFALGGIRCYG</sequence>
<feature type="non-terminal residue" evidence="1">
    <location>
        <position position="1"/>
    </location>
</feature>
<proteinExistence type="predicted"/>
<dbReference type="EMBL" id="BTSX01000006">
    <property type="protein sequence ID" value="GMT02713.1"/>
    <property type="molecule type" value="Genomic_DNA"/>
</dbReference>
<accession>A0AAV5U8D5</accession>
<evidence type="ECO:0000313" key="1">
    <source>
        <dbReference type="EMBL" id="GMT02713.1"/>
    </source>
</evidence>
<evidence type="ECO:0000313" key="2">
    <source>
        <dbReference type="Proteomes" id="UP001432027"/>
    </source>
</evidence>
<keyword evidence="2" id="KW-1185">Reference proteome</keyword>
<gene>
    <name evidence="1" type="ORF">PENTCL1PPCAC_24887</name>
</gene>
<organism evidence="1 2">
    <name type="scientific">Pristionchus entomophagus</name>
    <dbReference type="NCBI Taxonomy" id="358040"/>
    <lineage>
        <taxon>Eukaryota</taxon>
        <taxon>Metazoa</taxon>
        <taxon>Ecdysozoa</taxon>
        <taxon>Nematoda</taxon>
        <taxon>Chromadorea</taxon>
        <taxon>Rhabditida</taxon>
        <taxon>Rhabditina</taxon>
        <taxon>Diplogasteromorpha</taxon>
        <taxon>Diplogasteroidea</taxon>
        <taxon>Neodiplogasteridae</taxon>
        <taxon>Pristionchus</taxon>
    </lineage>
</organism>
<name>A0AAV5U8D5_9BILA</name>
<comment type="caution">
    <text evidence="1">The sequence shown here is derived from an EMBL/GenBank/DDBJ whole genome shotgun (WGS) entry which is preliminary data.</text>
</comment>